<dbReference type="SUPFAM" id="SSF48371">
    <property type="entry name" value="ARM repeat"/>
    <property type="match status" value="1"/>
</dbReference>
<dbReference type="InterPro" id="IPR016024">
    <property type="entry name" value="ARM-type_fold"/>
</dbReference>
<dbReference type="RefSeq" id="XP_014671155.1">
    <property type="nucleotide sequence ID" value="XM_014815669.1"/>
</dbReference>
<dbReference type="Pfam" id="PF12463">
    <property type="entry name" value="DUF3689"/>
    <property type="match status" value="1"/>
</dbReference>
<dbReference type="Proteomes" id="UP000695022">
    <property type="component" value="Unplaced"/>
</dbReference>
<name>A0ABM1EG34_PRICU</name>
<reference evidence="2" key="1">
    <citation type="submission" date="2025-08" db="UniProtKB">
        <authorList>
            <consortium name="RefSeq"/>
        </authorList>
    </citation>
    <scope>IDENTIFICATION</scope>
</reference>
<dbReference type="PANTHER" id="PTHR31743">
    <property type="entry name" value="TRANSIENT RECEPTOR POTENTIAL CHANNEL 4-ASSOCIATED PROTEIN TCPC4AP"/>
    <property type="match status" value="1"/>
</dbReference>
<sequence length="782" mass="90539">MWFCPDTCKSTTTMASRDQPIIGGKFRKRPVTSVLQAFTHQQLGFRSYQHIWQLPSSVMEMMDEKLSKHGMPQLLSKINELSRQGKSKHKELLEFLKMLLKKLSNLDCLRRAYSEGSSHDVLKENCQIILDFDGINLILEILMNTATLPWSKYSSCENSEELLIKNVCLDILRRFFLLVEKFGEKLPYTSDILNYLFTLLVYPNAHVNAAHVLELILNSHKEMLDLNTVPNLKELISVMDDKALSNFCQILSVTISDLDTYEHKSSLYQQNKQKRSKGFFVMRDINQECLMSIPDLLPRLVHIVETTPYQPRYPAITNELDTWMQWIDNQMAEEDESVDVESSLDDFIGDSVNLYCDDPQSIMHHSLKMATHVIHRVEVFYVLGLFLVGKQRKKVQKQLAELKLIPTLADIFDNFIWKCTSGKIGTRRLRGHNSSCECSPEVALKIQFLRLVHSLCDHSEHKHLLLSRTELTELKKLNEGAGKSKVENFDVPDKSLMCRGTKGLLTKIVEVLKKEPTASTFRFWLARAVESYLRGSTCYADQMFLLRRGLLHHVAGNLIENDVRPKEILQSSFDLLGELIKFNADAFRQFERVVCTDVKFKKLVEMIERNLVDSNMFIRSLILSLEHLQTEMSTEYNFLFQEENRLLEYICNFKQQVSFLQRLITIINVKSLTQENVSCLNTALVFLMFAHKNGKMNSYLAALKQCAVRVGEKNLLANFRDLLVFWQDHYLHKDKDCSALEKSSRIKFETWKDTVTMMLSTDQKQGTSIVHYLPEHDLPRDN</sequence>
<dbReference type="PANTHER" id="PTHR31743:SF1">
    <property type="entry name" value="SHORT TRANSIENT RECEPTOR POTENTIAL CHANNEL 4-ASSOCIATED PROTEIN"/>
    <property type="match status" value="1"/>
</dbReference>
<accession>A0ABM1EG34</accession>
<proteinExistence type="predicted"/>
<evidence type="ECO:0000313" key="1">
    <source>
        <dbReference type="Proteomes" id="UP000695022"/>
    </source>
</evidence>
<protein>
    <submittedName>
        <fullName evidence="2">Short transient receptor potential channel 4-associated protein-like isoform X1</fullName>
    </submittedName>
</protein>
<evidence type="ECO:0000313" key="2">
    <source>
        <dbReference type="RefSeq" id="XP_014671155.1"/>
    </source>
</evidence>
<organism evidence="1 2">
    <name type="scientific">Priapulus caudatus</name>
    <name type="common">Priapulid worm</name>
    <dbReference type="NCBI Taxonomy" id="37621"/>
    <lineage>
        <taxon>Eukaryota</taxon>
        <taxon>Metazoa</taxon>
        <taxon>Ecdysozoa</taxon>
        <taxon>Scalidophora</taxon>
        <taxon>Priapulida</taxon>
        <taxon>Priapulimorpha</taxon>
        <taxon>Priapulimorphida</taxon>
        <taxon>Priapulidae</taxon>
        <taxon>Priapulus</taxon>
    </lineage>
</organism>
<gene>
    <name evidence="2" type="primary">LOC106811930</name>
</gene>
<dbReference type="GeneID" id="106811930"/>
<keyword evidence="1" id="KW-1185">Reference proteome</keyword>
<dbReference type="InterPro" id="IPR022162">
    <property type="entry name" value="TRPC4AP"/>
</dbReference>